<dbReference type="EC" id="2.3.-.-" evidence="2"/>
<dbReference type="PANTHER" id="PTHR43441">
    <property type="entry name" value="RIBOSOMAL-PROTEIN-SERINE ACETYLTRANSFERASE"/>
    <property type="match status" value="1"/>
</dbReference>
<dbReference type="RefSeq" id="WP_386414673.1">
    <property type="nucleotide sequence ID" value="NZ_JBHSZO010000018.1"/>
</dbReference>
<dbReference type="Pfam" id="PF13302">
    <property type="entry name" value="Acetyltransf_3"/>
    <property type="match status" value="1"/>
</dbReference>
<accession>A0ABW2GGT2</accession>
<dbReference type="InterPro" id="IPR051908">
    <property type="entry name" value="Ribosomal_N-acetyltransferase"/>
</dbReference>
<keyword evidence="2" id="KW-0808">Transferase</keyword>
<feature type="domain" description="N-acetyltransferase" evidence="1">
    <location>
        <begin position="28"/>
        <end position="189"/>
    </location>
</feature>
<keyword evidence="2" id="KW-0012">Acyltransferase</keyword>
<protein>
    <submittedName>
        <fullName evidence="2">GNAT family N-acetyltransferase</fullName>
        <ecNumber evidence="2">2.3.-.-</ecNumber>
    </submittedName>
</protein>
<proteinExistence type="predicted"/>
<dbReference type="PROSITE" id="PS51186">
    <property type="entry name" value="GNAT"/>
    <property type="match status" value="1"/>
</dbReference>
<dbReference type="EMBL" id="JBHSZO010000018">
    <property type="protein sequence ID" value="MFC7219131.1"/>
    <property type="molecule type" value="Genomic_DNA"/>
</dbReference>
<evidence type="ECO:0000313" key="3">
    <source>
        <dbReference type="Proteomes" id="UP001596413"/>
    </source>
</evidence>
<dbReference type="CDD" id="cd04301">
    <property type="entry name" value="NAT_SF"/>
    <property type="match status" value="1"/>
</dbReference>
<sequence>MPSLLPPVIPAGSLAAAGQPVLPAADGLRLRPWRPSDAPVFVSAFADPAIRRWHARSVDSEEEAREMIAGHPGAWEEERRAEWALEDAAGKVVGRAALAGGMGMNLHDGLAEVAYWILPEARGRGIAPRAVEALTTWAFETAGFHRLELAHSVHNTASCRVAEKTAFPLEGTLRSALRHTDGWHDMHLHARVAAAGAGLIPPAS</sequence>
<dbReference type="InterPro" id="IPR000182">
    <property type="entry name" value="GNAT_dom"/>
</dbReference>
<reference evidence="3" key="1">
    <citation type="journal article" date="2019" name="Int. J. Syst. Evol. Microbiol.">
        <title>The Global Catalogue of Microorganisms (GCM) 10K type strain sequencing project: providing services to taxonomists for standard genome sequencing and annotation.</title>
        <authorList>
            <consortium name="The Broad Institute Genomics Platform"/>
            <consortium name="The Broad Institute Genome Sequencing Center for Infectious Disease"/>
            <person name="Wu L."/>
            <person name="Ma J."/>
        </authorList>
    </citation>
    <scope>NUCLEOTIDE SEQUENCE [LARGE SCALE GENOMIC DNA]</scope>
    <source>
        <strain evidence="3">CGMCC 1.13681</strain>
    </source>
</reference>
<gene>
    <name evidence="2" type="ORF">ACFQLX_13285</name>
</gene>
<dbReference type="Proteomes" id="UP001596413">
    <property type="component" value="Unassembled WGS sequence"/>
</dbReference>
<dbReference type="SUPFAM" id="SSF55729">
    <property type="entry name" value="Acyl-CoA N-acyltransferases (Nat)"/>
    <property type="match status" value="1"/>
</dbReference>
<evidence type="ECO:0000313" key="2">
    <source>
        <dbReference type="EMBL" id="MFC7219131.1"/>
    </source>
</evidence>
<name>A0ABW2GGT2_9ACTN</name>
<dbReference type="GO" id="GO:0016746">
    <property type="term" value="F:acyltransferase activity"/>
    <property type="evidence" value="ECO:0007669"/>
    <property type="project" value="UniProtKB-KW"/>
</dbReference>
<dbReference type="InterPro" id="IPR016181">
    <property type="entry name" value="Acyl_CoA_acyltransferase"/>
</dbReference>
<keyword evidence="3" id="KW-1185">Reference proteome</keyword>
<organism evidence="2 3">
    <name type="scientific">Streptomyces polyrhachis</name>
    <dbReference type="NCBI Taxonomy" id="1282885"/>
    <lineage>
        <taxon>Bacteria</taxon>
        <taxon>Bacillati</taxon>
        <taxon>Actinomycetota</taxon>
        <taxon>Actinomycetes</taxon>
        <taxon>Kitasatosporales</taxon>
        <taxon>Streptomycetaceae</taxon>
        <taxon>Streptomyces</taxon>
    </lineage>
</organism>
<dbReference type="Gene3D" id="3.40.630.30">
    <property type="match status" value="1"/>
</dbReference>
<dbReference type="PANTHER" id="PTHR43441:SF10">
    <property type="entry name" value="ACETYLTRANSFERASE"/>
    <property type="match status" value="1"/>
</dbReference>
<evidence type="ECO:0000259" key="1">
    <source>
        <dbReference type="PROSITE" id="PS51186"/>
    </source>
</evidence>
<comment type="caution">
    <text evidence="2">The sequence shown here is derived from an EMBL/GenBank/DDBJ whole genome shotgun (WGS) entry which is preliminary data.</text>
</comment>